<organism evidence="2">
    <name type="scientific">Leptosphaeria maculans (strain JN3 / isolate v23.1.3 / race Av1-4-5-6-7-8)</name>
    <name type="common">Blackleg fungus</name>
    <name type="synonym">Phoma lingam</name>
    <dbReference type="NCBI Taxonomy" id="985895"/>
    <lineage>
        <taxon>Eukaryota</taxon>
        <taxon>Fungi</taxon>
        <taxon>Dikarya</taxon>
        <taxon>Ascomycota</taxon>
        <taxon>Pezizomycotina</taxon>
        <taxon>Dothideomycetes</taxon>
        <taxon>Pleosporomycetidae</taxon>
        <taxon>Pleosporales</taxon>
        <taxon>Pleosporineae</taxon>
        <taxon>Leptosphaeriaceae</taxon>
        <taxon>Plenodomus</taxon>
        <taxon>Plenodomus lingam/Leptosphaeria maculans species complex</taxon>
    </lineage>
</organism>
<dbReference type="InParanoid" id="E4ZYC4"/>
<evidence type="ECO:0000313" key="2">
    <source>
        <dbReference type="Proteomes" id="UP000002668"/>
    </source>
</evidence>
<dbReference type="AlphaFoldDB" id="E4ZYC4"/>
<reference evidence="2" key="1">
    <citation type="journal article" date="2011" name="Nat. Commun.">
        <title>Effector diversification within compartments of the Leptosphaeria maculans genome affected by Repeat-Induced Point mutations.</title>
        <authorList>
            <person name="Rouxel T."/>
            <person name="Grandaubert J."/>
            <person name="Hane J.K."/>
            <person name="Hoede C."/>
            <person name="van de Wouw A.P."/>
            <person name="Couloux A."/>
            <person name="Dominguez V."/>
            <person name="Anthouard V."/>
            <person name="Bally P."/>
            <person name="Bourras S."/>
            <person name="Cozijnsen A.J."/>
            <person name="Ciuffetti L.M."/>
            <person name="Degrave A."/>
            <person name="Dilmaghani A."/>
            <person name="Duret L."/>
            <person name="Fudal I."/>
            <person name="Goodwin S.B."/>
            <person name="Gout L."/>
            <person name="Glaser N."/>
            <person name="Linglin J."/>
            <person name="Kema G.H.J."/>
            <person name="Lapalu N."/>
            <person name="Lawrence C.B."/>
            <person name="May K."/>
            <person name="Meyer M."/>
            <person name="Ollivier B."/>
            <person name="Poulain J."/>
            <person name="Schoch C.L."/>
            <person name="Simon A."/>
            <person name="Spatafora J.W."/>
            <person name="Stachowiak A."/>
            <person name="Turgeon B.G."/>
            <person name="Tyler B.M."/>
            <person name="Vincent D."/>
            <person name="Weissenbach J."/>
            <person name="Amselem J."/>
            <person name="Quesneville H."/>
            <person name="Oliver R.P."/>
            <person name="Wincker P."/>
            <person name="Balesdent M.-H."/>
            <person name="Howlett B.J."/>
        </authorList>
    </citation>
    <scope>NUCLEOTIDE SEQUENCE [LARGE SCALE GENOMIC DNA]</scope>
    <source>
        <strain evidence="2">JN3 / isolate v23.1.3 / race Av1-4-5-6-7-8</strain>
    </source>
</reference>
<dbReference type="HOGENOM" id="CLU_2868084_0_0_1"/>
<sequence>MGVFIAERATGYFKPRQDANGRWQAGGRPSWKAIKAVKKRACTGQEEWRQWLQVAGGWLLSRPA</sequence>
<dbReference type="GeneID" id="13289808"/>
<evidence type="ECO:0000313" key="1">
    <source>
        <dbReference type="EMBL" id="CBX96369.1"/>
    </source>
</evidence>
<dbReference type="EMBL" id="FP929128">
    <property type="protein sequence ID" value="CBX96369.1"/>
    <property type="molecule type" value="Genomic_DNA"/>
</dbReference>
<keyword evidence="2" id="KW-1185">Reference proteome</keyword>
<dbReference type="RefSeq" id="XP_003839848.1">
    <property type="nucleotide sequence ID" value="XM_003839800.1"/>
</dbReference>
<accession>E4ZYC4</accession>
<protein>
    <submittedName>
        <fullName evidence="1">Predicted protein</fullName>
    </submittedName>
</protein>
<proteinExistence type="predicted"/>
<gene>
    <name evidence="1" type="ORF">LEMA_uP112880.1</name>
</gene>
<dbReference type="VEuPathDB" id="FungiDB:LEMA_uP112880.1"/>
<name>E4ZYC4_LEPMJ</name>
<dbReference type="Proteomes" id="UP000002668">
    <property type="component" value="Genome"/>
</dbReference>